<keyword evidence="3" id="KW-1185">Reference proteome</keyword>
<accession>A0A9Q3CYX9</accession>
<dbReference type="Proteomes" id="UP000765509">
    <property type="component" value="Unassembled WGS sequence"/>
</dbReference>
<gene>
    <name evidence="2" type="ORF">O181_031375</name>
</gene>
<name>A0A9Q3CYX9_9BASI</name>
<dbReference type="EMBL" id="AVOT02011198">
    <property type="protein sequence ID" value="MBW0491660.1"/>
    <property type="molecule type" value="Genomic_DNA"/>
</dbReference>
<proteinExistence type="predicted"/>
<protein>
    <submittedName>
        <fullName evidence="2">Uncharacterized protein</fullName>
    </submittedName>
</protein>
<reference evidence="2" key="1">
    <citation type="submission" date="2021-03" db="EMBL/GenBank/DDBJ databases">
        <title>Draft genome sequence of rust myrtle Austropuccinia psidii MF-1, a brazilian biotype.</title>
        <authorList>
            <person name="Quecine M.C."/>
            <person name="Pachon D.M.R."/>
            <person name="Bonatelli M.L."/>
            <person name="Correr F.H."/>
            <person name="Franceschini L.M."/>
            <person name="Leite T.F."/>
            <person name="Margarido G.R.A."/>
            <person name="Almeida C.A."/>
            <person name="Ferrarezi J.A."/>
            <person name="Labate C.A."/>
        </authorList>
    </citation>
    <scope>NUCLEOTIDE SEQUENCE</scope>
    <source>
        <strain evidence="2">MF-1</strain>
    </source>
</reference>
<evidence type="ECO:0000256" key="1">
    <source>
        <dbReference type="SAM" id="MobiDB-lite"/>
    </source>
</evidence>
<evidence type="ECO:0000313" key="2">
    <source>
        <dbReference type="EMBL" id="MBW0491660.1"/>
    </source>
</evidence>
<dbReference type="AlphaFoldDB" id="A0A9Q3CYX9"/>
<evidence type="ECO:0000313" key="3">
    <source>
        <dbReference type="Proteomes" id="UP000765509"/>
    </source>
</evidence>
<comment type="caution">
    <text evidence="2">The sequence shown here is derived from an EMBL/GenBank/DDBJ whole genome shotgun (WGS) entry which is preliminary data.</text>
</comment>
<organism evidence="2 3">
    <name type="scientific">Austropuccinia psidii MF-1</name>
    <dbReference type="NCBI Taxonomy" id="1389203"/>
    <lineage>
        <taxon>Eukaryota</taxon>
        <taxon>Fungi</taxon>
        <taxon>Dikarya</taxon>
        <taxon>Basidiomycota</taxon>
        <taxon>Pucciniomycotina</taxon>
        <taxon>Pucciniomycetes</taxon>
        <taxon>Pucciniales</taxon>
        <taxon>Sphaerophragmiaceae</taxon>
        <taxon>Austropuccinia</taxon>
    </lineage>
</organism>
<feature type="region of interest" description="Disordered" evidence="1">
    <location>
        <begin position="117"/>
        <end position="147"/>
    </location>
</feature>
<sequence>MLITSSKLKTQLLAAIPYGKAVKFWARNTAGHLGFSLVIYGFNSSGRLRHAIPSTAAYHSRRAVTRSVNLWQTQVKCAVISSTQLCSLTEASDYLAEMDFWTSLITRRNSTSLAWRTRAPVANHPSGPLGTKPNQRQPPENPGASHQLKLEDSHLDAAKQAAGEQSLKEVSLALAINLAFTYPPNSNKLYFTQNKNHLFNPQPFSTLKPMQVFTPDPTCLQEQLEVLSLMCFSLAADYSHFLIFLAFFPLVSNL</sequence>